<feature type="region of interest" description="Disordered" evidence="1">
    <location>
        <begin position="251"/>
        <end position="300"/>
    </location>
</feature>
<feature type="compositionally biased region" description="Polar residues" evidence="1">
    <location>
        <begin position="255"/>
        <end position="265"/>
    </location>
</feature>
<gene>
    <name evidence="2" type="ORF">BN869_000004509_1</name>
</gene>
<dbReference type="InterPro" id="IPR012677">
    <property type="entry name" value="Nucleotide-bd_a/b_plait_sf"/>
</dbReference>
<feature type="compositionally biased region" description="Basic and acidic residues" evidence="1">
    <location>
        <begin position="94"/>
        <end position="107"/>
    </location>
</feature>
<protein>
    <recommendedName>
        <fullName evidence="3">RRM domain-containing protein</fullName>
    </recommendedName>
</protein>
<organism evidence="2">
    <name type="scientific">Bionectria ochroleuca</name>
    <name type="common">Gliocladium roseum</name>
    <dbReference type="NCBI Taxonomy" id="29856"/>
    <lineage>
        <taxon>Eukaryota</taxon>
        <taxon>Fungi</taxon>
        <taxon>Dikarya</taxon>
        <taxon>Ascomycota</taxon>
        <taxon>Pezizomycotina</taxon>
        <taxon>Sordariomycetes</taxon>
        <taxon>Hypocreomycetidae</taxon>
        <taxon>Hypocreales</taxon>
        <taxon>Bionectriaceae</taxon>
        <taxon>Clonostachys</taxon>
    </lineage>
</organism>
<evidence type="ECO:0000313" key="2">
    <source>
        <dbReference type="EMBL" id="CEO48452.1"/>
    </source>
</evidence>
<dbReference type="GO" id="GO:0003676">
    <property type="term" value="F:nucleic acid binding"/>
    <property type="evidence" value="ECO:0007669"/>
    <property type="project" value="InterPro"/>
</dbReference>
<dbReference type="EMBL" id="CDPU01000010">
    <property type="protein sequence ID" value="CEO48452.1"/>
    <property type="molecule type" value="Genomic_DNA"/>
</dbReference>
<feature type="compositionally biased region" description="Polar residues" evidence="1">
    <location>
        <begin position="108"/>
        <end position="123"/>
    </location>
</feature>
<reference evidence="2" key="1">
    <citation type="submission" date="2015-01" db="EMBL/GenBank/DDBJ databases">
        <authorList>
            <person name="Durling Mikael"/>
        </authorList>
    </citation>
    <scope>NUCLEOTIDE SEQUENCE</scope>
</reference>
<evidence type="ECO:0008006" key="3">
    <source>
        <dbReference type="Google" id="ProtNLM"/>
    </source>
</evidence>
<proteinExistence type="predicted"/>
<feature type="region of interest" description="Disordered" evidence="1">
    <location>
        <begin position="17"/>
        <end position="50"/>
    </location>
</feature>
<evidence type="ECO:0000256" key="1">
    <source>
        <dbReference type="SAM" id="MobiDB-lite"/>
    </source>
</evidence>
<feature type="region of interest" description="Disordered" evidence="1">
    <location>
        <begin position="74"/>
        <end position="142"/>
    </location>
</feature>
<dbReference type="SUPFAM" id="SSF54928">
    <property type="entry name" value="RNA-binding domain, RBD"/>
    <property type="match status" value="1"/>
</dbReference>
<dbReference type="InterPro" id="IPR035979">
    <property type="entry name" value="RBD_domain_sf"/>
</dbReference>
<sequence>MVKPANDLQTFVNNARERNKNEALASKIFDKNRRKSAPTRLNAQSGSGSLASRISVNKVPNSIVPTLPYPVESTFTHNHPPRASLGGKNAAPRPKGDVNGEWTHDLHSTVNPPKKSTSLSSRISKPGSKTAPPAATKKATARRAAALDRMDVDVNIQKQVNVRSQGISIRGIAGPFTVVGQNFAPGTTAADIESVLTPFGGHMESCKIVKTKPFVVAEMVFASKEGGDRVIETFNNKTADGRLLKVYPKIGGNKPASNQANTNGQVVDGSMGFSESSQSLYSDRLLNGNEGRGQRNRGRR</sequence>
<feature type="compositionally biased region" description="Polar residues" evidence="1">
    <location>
        <begin position="39"/>
        <end position="50"/>
    </location>
</feature>
<accession>A0A0B7JYV5</accession>
<dbReference type="Gene3D" id="3.30.70.330">
    <property type="match status" value="1"/>
</dbReference>
<dbReference type="CDD" id="cd00590">
    <property type="entry name" value="RRM_SF"/>
    <property type="match status" value="1"/>
</dbReference>
<name>A0A0B7JYV5_BIOOC</name>
<feature type="compositionally biased region" description="Low complexity" evidence="1">
    <location>
        <begin position="129"/>
        <end position="142"/>
    </location>
</feature>
<dbReference type="AlphaFoldDB" id="A0A0B7JYV5"/>